<proteinExistence type="predicted"/>
<gene>
    <name evidence="1" type="ORF">WJX81_000643</name>
</gene>
<organism evidence="1 2">
    <name type="scientific">Elliptochloris bilobata</name>
    <dbReference type="NCBI Taxonomy" id="381761"/>
    <lineage>
        <taxon>Eukaryota</taxon>
        <taxon>Viridiplantae</taxon>
        <taxon>Chlorophyta</taxon>
        <taxon>core chlorophytes</taxon>
        <taxon>Trebouxiophyceae</taxon>
        <taxon>Trebouxiophyceae incertae sedis</taxon>
        <taxon>Elliptochloris clade</taxon>
        <taxon>Elliptochloris</taxon>
    </lineage>
</organism>
<evidence type="ECO:0000313" key="2">
    <source>
        <dbReference type="Proteomes" id="UP001445335"/>
    </source>
</evidence>
<protein>
    <submittedName>
        <fullName evidence="1">Uncharacterized protein</fullName>
    </submittedName>
</protein>
<accession>A0AAW1RYS4</accession>
<dbReference type="Proteomes" id="UP001445335">
    <property type="component" value="Unassembled WGS sequence"/>
</dbReference>
<evidence type="ECO:0000313" key="1">
    <source>
        <dbReference type="EMBL" id="KAK9838457.1"/>
    </source>
</evidence>
<dbReference type="EMBL" id="JALJOU010000018">
    <property type="protein sequence ID" value="KAK9838457.1"/>
    <property type="molecule type" value="Genomic_DNA"/>
</dbReference>
<comment type="caution">
    <text evidence="1">The sequence shown here is derived from an EMBL/GenBank/DDBJ whole genome shotgun (WGS) entry which is preliminary data.</text>
</comment>
<sequence>MRLLFLGRSRPRLKIAQGAAHRRLTLLEKEALRLRAPGPRTQANAARDVRGYRSEHLDRRLLLFELEHIHALMLPVAYTDILFVFM</sequence>
<reference evidence="1 2" key="1">
    <citation type="journal article" date="2024" name="Nat. Commun.">
        <title>Phylogenomics reveals the evolutionary origins of lichenization in chlorophyte algae.</title>
        <authorList>
            <person name="Puginier C."/>
            <person name="Libourel C."/>
            <person name="Otte J."/>
            <person name="Skaloud P."/>
            <person name="Haon M."/>
            <person name="Grisel S."/>
            <person name="Petersen M."/>
            <person name="Berrin J.G."/>
            <person name="Delaux P.M."/>
            <person name="Dal Grande F."/>
            <person name="Keller J."/>
        </authorList>
    </citation>
    <scope>NUCLEOTIDE SEQUENCE [LARGE SCALE GENOMIC DNA]</scope>
    <source>
        <strain evidence="1 2">SAG 245.80</strain>
    </source>
</reference>
<dbReference type="AlphaFoldDB" id="A0AAW1RYS4"/>
<name>A0AAW1RYS4_9CHLO</name>
<keyword evidence="2" id="KW-1185">Reference proteome</keyword>